<proteinExistence type="predicted"/>
<feature type="domain" description="Ig-like" evidence="3">
    <location>
        <begin position="15"/>
        <end position="52"/>
    </location>
</feature>
<dbReference type="InterPro" id="IPR036179">
    <property type="entry name" value="Ig-like_dom_sf"/>
</dbReference>
<sequence>LTEKKCLFEVIPEKPEVEFDTKTLEAKVGETLKISASVTGLPQPKISWYKNGIPVGAADGRPAWAFHARTADTFAEIKGLVEMTKYHFRVTAENALGNGPPIETEQPVELMEPI</sequence>
<feature type="region of interest" description="Disordered" evidence="2">
    <location>
        <begin position="95"/>
        <end position="114"/>
    </location>
</feature>
<dbReference type="PANTHER" id="PTHR13817">
    <property type="entry name" value="TITIN"/>
    <property type="match status" value="1"/>
</dbReference>
<keyword evidence="1" id="KW-0677">Repeat</keyword>
<name>A0A914R2E8_PAREQ</name>
<dbReference type="InterPro" id="IPR013783">
    <property type="entry name" value="Ig-like_fold"/>
</dbReference>
<protein>
    <submittedName>
        <fullName evidence="5">Ig-like domain-containing protein</fullName>
    </submittedName>
</protein>
<evidence type="ECO:0000256" key="1">
    <source>
        <dbReference type="ARBA" id="ARBA00022737"/>
    </source>
</evidence>
<evidence type="ECO:0000313" key="5">
    <source>
        <dbReference type="WBParaSite" id="PEQ_0000077901-mRNA-1"/>
    </source>
</evidence>
<dbReference type="PROSITE" id="PS50835">
    <property type="entry name" value="IG_LIKE"/>
    <property type="match status" value="1"/>
</dbReference>
<evidence type="ECO:0000259" key="3">
    <source>
        <dbReference type="PROSITE" id="PS50835"/>
    </source>
</evidence>
<dbReference type="WBParaSite" id="PEQ_0000077901-mRNA-1">
    <property type="protein sequence ID" value="PEQ_0000077901-mRNA-1"/>
    <property type="gene ID" value="PEQ_0000077901"/>
</dbReference>
<dbReference type="InterPro" id="IPR007110">
    <property type="entry name" value="Ig-like_dom"/>
</dbReference>
<evidence type="ECO:0000313" key="4">
    <source>
        <dbReference type="Proteomes" id="UP000887564"/>
    </source>
</evidence>
<dbReference type="Gene3D" id="2.60.40.10">
    <property type="entry name" value="Immunoglobulins"/>
    <property type="match status" value="1"/>
</dbReference>
<dbReference type="InterPro" id="IPR003961">
    <property type="entry name" value="FN3_dom"/>
</dbReference>
<dbReference type="Proteomes" id="UP000887564">
    <property type="component" value="Unplaced"/>
</dbReference>
<reference evidence="5" key="1">
    <citation type="submission" date="2022-11" db="UniProtKB">
        <authorList>
            <consortium name="WormBaseParasite"/>
        </authorList>
    </citation>
    <scope>IDENTIFICATION</scope>
</reference>
<dbReference type="SUPFAM" id="SSF48726">
    <property type="entry name" value="Immunoglobulin"/>
    <property type="match status" value="1"/>
</dbReference>
<dbReference type="InterPro" id="IPR050964">
    <property type="entry name" value="Striated_Muscle_Regulatory"/>
</dbReference>
<dbReference type="PANTHER" id="PTHR13817:SF166">
    <property type="entry name" value="NEURONAL IGCAM-RELATED"/>
    <property type="match status" value="1"/>
</dbReference>
<evidence type="ECO:0000256" key="2">
    <source>
        <dbReference type="SAM" id="MobiDB-lite"/>
    </source>
</evidence>
<dbReference type="AlphaFoldDB" id="A0A914R2E8"/>
<dbReference type="CDD" id="cd00063">
    <property type="entry name" value="FN3"/>
    <property type="match status" value="1"/>
</dbReference>
<organism evidence="4 5">
    <name type="scientific">Parascaris equorum</name>
    <name type="common">Equine roundworm</name>
    <dbReference type="NCBI Taxonomy" id="6256"/>
    <lineage>
        <taxon>Eukaryota</taxon>
        <taxon>Metazoa</taxon>
        <taxon>Ecdysozoa</taxon>
        <taxon>Nematoda</taxon>
        <taxon>Chromadorea</taxon>
        <taxon>Rhabditida</taxon>
        <taxon>Spirurina</taxon>
        <taxon>Ascaridomorpha</taxon>
        <taxon>Ascaridoidea</taxon>
        <taxon>Ascarididae</taxon>
        <taxon>Parascaris</taxon>
    </lineage>
</organism>
<dbReference type="Pfam" id="PF07679">
    <property type="entry name" value="I-set"/>
    <property type="match status" value="1"/>
</dbReference>
<keyword evidence="4" id="KW-1185">Reference proteome</keyword>
<accession>A0A914R2E8</accession>
<dbReference type="InterPro" id="IPR013098">
    <property type="entry name" value="Ig_I-set"/>
</dbReference>